<keyword evidence="2" id="KW-1185">Reference proteome</keyword>
<gene>
    <name evidence="1" type="ORF">ACCO45_002473</name>
</gene>
<organism evidence="1 2">
    <name type="scientific">Purpureocillium lilacinum</name>
    <name type="common">Paecilomyces lilacinus</name>
    <dbReference type="NCBI Taxonomy" id="33203"/>
    <lineage>
        <taxon>Eukaryota</taxon>
        <taxon>Fungi</taxon>
        <taxon>Dikarya</taxon>
        <taxon>Ascomycota</taxon>
        <taxon>Pezizomycotina</taxon>
        <taxon>Sordariomycetes</taxon>
        <taxon>Hypocreomycetidae</taxon>
        <taxon>Hypocreales</taxon>
        <taxon>Ophiocordycipitaceae</taxon>
        <taxon>Purpureocillium</taxon>
    </lineage>
</organism>
<evidence type="ECO:0000313" key="2">
    <source>
        <dbReference type="Proteomes" id="UP001638806"/>
    </source>
</evidence>
<reference evidence="1" key="1">
    <citation type="submission" date="2024-12" db="EMBL/GenBank/DDBJ databases">
        <title>Comparative genomics and development of molecular markers within Purpureocillium lilacinum and among Purpureocillium species.</title>
        <authorList>
            <person name="Yeh Z.-Y."/>
            <person name="Ni N.-T."/>
            <person name="Lo P.-H."/>
            <person name="Mushyakhwo K."/>
            <person name="Lin C.-F."/>
            <person name="Nai Y.-S."/>
        </authorList>
    </citation>
    <scope>NUCLEOTIDE SEQUENCE</scope>
    <source>
        <strain evidence="1">NCHU-NPUST-175</strain>
    </source>
</reference>
<name>A0ACC4EB77_PURLI</name>
<sequence>MKGITLSAVLCAFVASTLAADCTGNAGSPTTDPYWELRENMCGTPPVFGCKYQENCILQTQETYQTFKFVVQLKRTNYDGVKGFADCWDATEDMINQCIGSGWTDGATWKWNGQSYEFKAWYLDP</sequence>
<evidence type="ECO:0000313" key="1">
    <source>
        <dbReference type="EMBL" id="KAL3965469.1"/>
    </source>
</evidence>
<accession>A0ACC4EB77</accession>
<dbReference type="Proteomes" id="UP001638806">
    <property type="component" value="Unassembled WGS sequence"/>
</dbReference>
<proteinExistence type="predicted"/>
<dbReference type="EMBL" id="JBGNUJ010000002">
    <property type="protein sequence ID" value="KAL3965469.1"/>
    <property type="molecule type" value="Genomic_DNA"/>
</dbReference>
<comment type="caution">
    <text evidence="1">The sequence shown here is derived from an EMBL/GenBank/DDBJ whole genome shotgun (WGS) entry which is preliminary data.</text>
</comment>
<protein>
    <submittedName>
        <fullName evidence="1">Uncharacterized protein</fullName>
    </submittedName>
</protein>